<dbReference type="AlphaFoldDB" id="A0AAD7TIG8"/>
<proteinExistence type="predicted"/>
<evidence type="ECO:0008006" key="4">
    <source>
        <dbReference type="Google" id="ProtNLM"/>
    </source>
</evidence>
<sequence>MSQPYRLPPRSTTGAPAFDPSNPLTLYDFFEDLEYKFEQAGITDASAMKGHAVRYAPSEAKLLWRQFATFGEAHSYEDFKKETIKEYLGEDGKRLYLIGDLRVLVEDVAKTPFRSASEFKTYSRRFRTIADYLVKHKTLREDERDRLFFKGLPNSLREAVLERLKFTCPEVQAPRQPYTVDQVTAATEFVMDSQDNDSSAAPLVASTSRATSSSISHAKSESSQIVDALKAMAQAVALLHQQRASPPTRQSPPHLDAPSSTSQGSSCHYCGESDHIIHRCPQVEADISTGLIKRNESGQVVLASGTYVPSAISGATLHERVQEFYRRHPESKPAAPKPAPQMLLEPIQ</sequence>
<evidence type="ECO:0000313" key="2">
    <source>
        <dbReference type="EMBL" id="KAJ8462358.1"/>
    </source>
</evidence>
<dbReference type="Proteomes" id="UP001215151">
    <property type="component" value="Unassembled WGS sequence"/>
</dbReference>
<protein>
    <recommendedName>
        <fullName evidence="4">CCHC-type domain-containing protein</fullName>
    </recommendedName>
</protein>
<feature type="region of interest" description="Disordered" evidence="1">
    <location>
        <begin position="194"/>
        <end position="217"/>
    </location>
</feature>
<dbReference type="EMBL" id="JAPEVG010000472">
    <property type="protein sequence ID" value="KAJ8462358.1"/>
    <property type="molecule type" value="Genomic_DNA"/>
</dbReference>
<accession>A0AAD7TIG8</accession>
<gene>
    <name evidence="2" type="ORF">ONZ51_g10948</name>
</gene>
<name>A0AAD7TIG8_9APHY</name>
<evidence type="ECO:0000256" key="1">
    <source>
        <dbReference type="SAM" id="MobiDB-lite"/>
    </source>
</evidence>
<feature type="region of interest" description="Disordered" evidence="1">
    <location>
        <begin position="327"/>
        <end position="348"/>
    </location>
</feature>
<feature type="compositionally biased region" description="Low complexity" evidence="1">
    <location>
        <begin position="205"/>
        <end position="217"/>
    </location>
</feature>
<keyword evidence="3" id="KW-1185">Reference proteome</keyword>
<comment type="caution">
    <text evidence="2">The sequence shown here is derived from an EMBL/GenBank/DDBJ whole genome shotgun (WGS) entry which is preliminary data.</text>
</comment>
<feature type="region of interest" description="Disordered" evidence="1">
    <location>
        <begin position="241"/>
        <end position="268"/>
    </location>
</feature>
<reference evidence="2" key="1">
    <citation type="submission" date="2022-11" db="EMBL/GenBank/DDBJ databases">
        <title>Genome Sequence of Cubamyces cubensis.</title>
        <authorList>
            <person name="Buettner E."/>
        </authorList>
    </citation>
    <scope>NUCLEOTIDE SEQUENCE</scope>
    <source>
        <strain evidence="2">MPL-01</strain>
    </source>
</reference>
<evidence type="ECO:0000313" key="3">
    <source>
        <dbReference type="Proteomes" id="UP001215151"/>
    </source>
</evidence>
<organism evidence="2 3">
    <name type="scientific">Trametes cubensis</name>
    <dbReference type="NCBI Taxonomy" id="1111947"/>
    <lineage>
        <taxon>Eukaryota</taxon>
        <taxon>Fungi</taxon>
        <taxon>Dikarya</taxon>
        <taxon>Basidiomycota</taxon>
        <taxon>Agaricomycotina</taxon>
        <taxon>Agaricomycetes</taxon>
        <taxon>Polyporales</taxon>
        <taxon>Polyporaceae</taxon>
        <taxon>Trametes</taxon>
    </lineage>
</organism>